<gene>
    <name evidence="1" type="ORF">CTRU02_204451</name>
</gene>
<proteinExistence type="predicted"/>
<name>A0ACC3ZCN9_COLTU</name>
<comment type="caution">
    <text evidence="1">The sequence shown here is derived from an EMBL/GenBank/DDBJ whole genome shotgun (WGS) entry which is preliminary data.</text>
</comment>
<dbReference type="EMBL" id="VUJX02000002">
    <property type="protein sequence ID" value="KAL0941688.1"/>
    <property type="molecule type" value="Genomic_DNA"/>
</dbReference>
<keyword evidence="2" id="KW-1185">Reference proteome</keyword>
<organism evidence="1 2">
    <name type="scientific">Colletotrichum truncatum</name>
    <name type="common">Anthracnose fungus</name>
    <name type="synonym">Colletotrichum capsici</name>
    <dbReference type="NCBI Taxonomy" id="5467"/>
    <lineage>
        <taxon>Eukaryota</taxon>
        <taxon>Fungi</taxon>
        <taxon>Dikarya</taxon>
        <taxon>Ascomycota</taxon>
        <taxon>Pezizomycotina</taxon>
        <taxon>Sordariomycetes</taxon>
        <taxon>Hypocreomycetidae</taxon>
        <taxon>Glomerellales</taxon>
        <taxon>Glomerellaceae</taxon>
        <taxon>Colletotrichum</taxon>
        <taxon>Colletotrichum truncatum species complex</taxon>
    </lineage>
</organism>
<dbReference type="Proteomes" id="UP000805649">
    <property type="component" value="Unassembled WGS sequence"/>
</dbReference>
<evidence type="ECO:0000313" key="1">
    <source>
        <dbReference type="EMBL" id="KAL0941688.1"/>
    </source>
</evidence>
<reference evidence="1 2" key="1">
    <citation type="journal article" date="2020" name="Phytopathology">
        <title>Genome Sequence Resources of Colletotrichum truncatum, C. plurivorum, C. musicola, and C. sojae: Four Species Pathogenic to Soybean (Glycine max).</title>
        <authorList>
            <person name="Rogerio F."/>
            <person name="Boufleur T.R."/>
            <person name="Ciampi-Guillardi M."/>
            <person name="Sukno S.A."/>
            <person name="Thon M.R."/>
            <person name="Massola Junior N.S."/>
            <person name="Baroncelli R."/>
        </authorList>
    </citation>
    <scope>NUCLEOTIDE SEQUENCE [LARGE SCALE GENOMIC DNA]</scope>
    <source>
        <strain evidence="1 2">CMES1059</strain>
    </source>
</reference>
<protein>
    <submittedName>
        <fullName evidence="1">NmrA-like family protein</fullName>
    </submittedName>
</protein>
<sequence length="320" mass="35709">MAGKKIIVVFGATGAQGGGVVKTFLNDPVLKSDWTVRAVTRDPSKESAKKLEQQGAEVVSANLDDKASLLKVLNGATAAFAVTNYWEKVNMESEIQQGKNVVNAAKNLLIHDIILFTKSHTKPRAVTNGKLPHVYHFDGKAEVEKYAREVGVPATFFLPGIYMDNITNQMFRFNPEHDTWVMAAPLPETAQIPLFDPANTGIWVKAIIRKRDQLLGKRVFGATKYSTPTEIVEDFRQTFPEAGKTVSFFQLPDEMFRQAAKDAMGVPDWLAQGILENMKVIYEGGYYGFKSLDESLAILEDKPTQWVDFMKKSPVFEDLK</sequence>
<accession>A0ACC3ZCN9</accession>
<evidence type="ECO:0000313" key="2">
    <source>
        <dbReference type="Proteomes" id="UP000805649"/>
    </source>
</evidence>